<sequence length="319" mass="35841">MTTRRDSCSLLEKCAFLLLVIAANSVTADQECDPLKCPGPLNYYKNLGCKPVYQNEGDCCAIRYDCDHLKARSKDKCYVNGHEYSIGEMLKEEHRNPCDLGCICRKGRDGIASFICAVVDCFHGPPDPTPNCYNKNTPNQCCPGPRVCLDNIEDRPKCVKKDAVYYDGEYFKSDSDPDLNCYCQPGYKGEDVEPFCKKPNHSYCSPEFRNAYEIHKNCAPVFYSSQPPQTSCNLSTRCQNANDTVIHNHDESKSKSDEEEDESMMCKFGDLKMHLGDELNQATDYSSVCVKCLCEVPPVPTCQRLPDAECDVTNHGPFN</sequence>
<feature type="signal peptide" evidence="1">
    <location>
        <begin position="1"/>
        <end position="28"/>
    </location>
</feature>
<keyword evidence="3" id="KW-1185">Reference proteome</keyword>
<name>A0AAD9VQJ2_9HYME</name>
<feature type="chain" id="PRO_5042058123" description="Kielin/chordin-like protein" evidence="1">
    <location>
        <begin position="29"/>
        <end position="319"/>
    </location>
</feature>
<evidence type="ECO:0000256" key="1">
    <source>
        <dbReference type="SAM" id="SignalP"/>
    </source>
</evidence>
<evidence type="ECO:0000313" key="3">
    <source>
        <dbReference type="Proteomes" id="UP001258017"/>
    </source>
</evidence>
<dbReference type="EMBL" id="JAIFRP010000031">
    <property type="protein sequence ID" value="KAK2582380.1"/>
    <property type="molecule type" value="Genomic_DNA"/>
</dbReference>
<reference evidence="2" key="1">
    <citation type="submission" date="2021-08" db="EMBL/GenBank/DDBJ databases">
        <authorList>
            <person name="Misof B."/>
            <person name="Oliver O."/>
            <person name="Podsiadlowski L."/>
            <person name="Donath A."/>
            <person name="Peters R."/>
            <person name="Mayer C."/>
            <person name="Rust J."/>
            <person name="Gunkel S."/>
            <person name="Lesny P."/>
            <person name="Martin S."/>
            <person name="Oeyen J.P."/>
            <person name="Petersen M."/>
            <person name="Panagiotis P."/>
            <person name="Wilbrandt J."/>
            <person name="Tanja T."/>
        </authorList>
    </citation>
    <scope>NUCLEOTIDE SEQUENCE</scope>
    <source>
        <strain evidence="2">GBR_01_08_01A</strain>
        <tissue evidence="2">Thorax + abdomen</tissue>
    </source>
</reference>
<proteinExistence type="predicted"/>
<comment type="caution">
    <text evidence="2">The sequence shown here is derived from an EMBL/GenBank/DDBJ whole genome shotgun (WGS) entry which is preliminary data.</text>
</comment>
<evidence type="ECO:0008006" key="4">
    <source>
        <dbReference type="Google" id="ProtNLM"/>
    </source>
</evidence>
<evidence type="ECO:0000313" key="2">
    <source>
        <dbReference type="EMBL" id="KAK2582380.1"/>
    </source>
</evidence>
<accession>A0AAD9VQJ2</accession>
<dbReference type="AlphaFoldDB" id="A0AAD9VQJ2"/>
<gene>
    <name evidence="2" type="ORF">KPH14_004709</name>
</gene>
<dbReference type="Proteomes" id="UP001258017">
    <property type="component" value="Unassembled WGS sequence"/>
</dbReference>
<protein>
    <recommendedName>
        <fullName evidence="4">Kielin/chordin-like protein</fullName>
    </recommendedName>
</protein>
<organism evidence="2 3">
    <name type="scientific">Odynerus spinipes</name>
    <dbReference type="NCBI Taxonomy" id="1348599"/>
    <lineage>
        <taxon>Eukaryota</taxon>
        <taxon>Metazoa</taxon>
        <taxon>Ecdysozoa</taxon>
        <taxon>Arthropoda</taxon>
        <taxon>Hexapoda</taxon>
        <taxon>Insecta</taxon>
        <taxon>Pterygota</taxon>
        <taxon>Neoptera</taxon>
        <taxon>Endopterygota</taxon>
        <taxon>Hymenoptera</taxon>
        <taxon>Apocrita</taxon>
        <taxon>Aculeata</taxon>
        <taxon>Vespoidea</taxon>
        <taxon>Vespidae</taxon>
        <taxon>Eumeninae</taxon>
        <taxon>Odynerus</taxon>
    </lineage>
</organism>
<keyword evidence="1" id="KW-0732">Signal</keyword>
<reference evidence="2" key="2">
    <citation type="journal article" date="2023" name="Commun. Biol.">
        <title>Intrasexual cuticular hydrocarbon dimorphism in a wasp sheds light on hydrocarbon biosynthesis genes in Hymenoptera.</title>
        <authorList>
            <person name="Moris V.C."/>
            <person name="Podsiadlowski L."/>
            <person name="Martin S."/>
            <person name="Oeyen J.P."/>
            <person name="Donath A."/>
            <person name="Petersen M."/>
            <person name="Wilbrandt J."/>
            <person name="Misof B."/>
            <person name="Liedtke D."/>
            <person name="Thamm M."/>
            <person name="Scheiner R."/>
            <person name="Schmitt T."/>
            <person name="Niehuis O."/>
        </authorList>
    </citation>
    <scope>NUCLEOTIDE SEQUENCE</scope>
    <source>
        <strain evidence="2">GBR_01_08_01A</strain>
    </source>
</reference>